<dbReference type="Proteomes" id="UP000195402">
    <property type="component" value="Unassembled WGS sequence"/>
</dbReference>
<sequence>MRNQQEIEEKKVEELEAEKQSKIIKEFKQFDVVTDNTNNHHYGTSSSNQSGGSSKIPTKKIMQEWKILQKNLPDSIFVRAYEGRIDLLRAVIIGAQGTPYHDGLFFFDIQFPSDYPNEPPKVYYHSFGFRLNPNLYANGWVCLSLLNTWTGKKIEKWNPSESTILQVLVSIQALVLNAKPYFNEPINGIMPNWSFWEKKSLAYNEETFLLSIKTMLAVLNRPPKHFEEFVAQHFHERAETILIACKAYIDGREKIGDQIRNGFSASSSISSGGGAAVSKKFQLSMDIMYPRLVRAFRKNGSTLENFVEPHKGDKNQTDDHHRHHHKSNKNQVVVNRRGDGIVKKAYNKMKKILKKIGNSV</sequence>
<name>A0A200QT03_MACCD</name>
<dbReference type="InterPro" id="IPR000608">
    <property type="entry name" value="UBC"/>
</dbReference>
<dbReference type="OrthoDB" id="47801at2759"/>
<dbReference type="Pfam" id="PF00179">
    <property type="entry name" value="UQ_con"/>
    <property type="match status" value="1"/>
</dbReference>
<dbReference type="FunFam" id="3.10.110.10:FF:000133">
    <property type="entry name" value="Putative ubiquitin-conjugating enzyme E2 38"/>
    <property type="match status" value="1"/>
</dbReference>
<evidence type="ECO:0000256" key="1">
    <source>
        <dbReference type="ARBA" id="ARBA00022679"/>
    </source>
</evidence>
<dbReference type="PANTHER" id="PTHR46116:SF19">
    <property type="entry name" value="UBIQUITIN-CONJUGATING ENZYME FAMILY PROTEIN"/>
    <property type="match status" value="1"/>
</dbReference>
<accession>A0A200QT03</accession>
<evidence type="ECO:0000256" key="3">
    <source>
        <dbReference type="SAM" id="MobiDB-lite"/>
    </source>
</evidence>
<dbReference type="OMA" id="NTWPGRK"/>
<dbReference type="AlphaFoldDB" id="A0A200QT03"/>
<feature type="compositionally biased region" description="Basic and acidic residues" evidence="3">
    <location>
        <begin position="307"/>
        <end position="320"/>
    </location>
</feature>
<feature type="region of interest" description="Disordered" evidence="3">
    <location>
        <begin position="305"/>
        <end position="330"/>
    </location>
</feature>
<gene>
    <name evidence="5" type="ORF">BVC80_379g134</name>
</gene>
<dbReference type="SMART" id="SM00212">
    <property type="entry name" value="UBCc"/>
    <property type="match status" value="1"/>
</dbReference>
<dbReference type="Gene3D" id="3.10.110.10">
    <property type="entry name" value="Ubiquitin Conjugating Enzyme"/>
    <property type="match status" value="1"/>
</dbReference>
<dbReference type="PROSITE" id="PS50127">
    <property type="entry name" value="UBC_2"/>
    <property type="match status" value="1"/>
</dbReference>
<keyword evidence="1" id="KW-0808">Transferase</keyword>
<evidence type="ECO:0000256" key="2">
    <source>
        <dbReference type="ARBA" id="ARBA00022786"/>
    </source>
</evidence>
<dbReference type="GO" id="GO:0061631">
    <property type="term" value="F:ubiquitin conjugating enzyme activity"/>
    <property type="evidence" value="ECO:0007669"/>
    <property type="project" value="TreeGrafter"/>
</dbReference>
<evidence type="ECO:0000313" key="5">
    <source>
        <dbReference type="EMBL" id="OVA13596.1"/>
    </source>
</evidence>
<dbReference type="InParanoid" id="A0A200QT03"/>
<proteinExistence type="predicted"/>
<dbReference type="EMBL" id="MVGT01001110">
    <property type="protein sequence ID" value="OVA13596.1"/>
    <property type="molecule type" value="Genomic_DNA"/>
</dbReference>
<dbReference type="CDD" id="cd23837">
    <property type="entry name" value="UBCc_UBE2O"/>
    <property type="match status" value="1"/>
</dbReference>
<evidence type="ECO:0000313" key="6">
    <source>
        <dbReference type="Proteomes" id="UP000195402"/>
    </source>
</evidence>
<reference evidence="5 6" key="1">
    <citation type="journal article" date="2017" name="Mol. Plant">
        <title>The Genome of Medicinal Plant Macleaya cordata Provides New Insights into Benzylisoquinoline Alkaloids Metabolism.</title>
        <authorList>
            <person name="Liu X."/>
            <person name="Liu Y."/>
            <person name="Huang P."/>
            <person name="Ma Y."/>
            <person name="Qing Z."/>
            <person name="Tang Q."/>
            <person name="Cao H."/>
            <person name="Cheng P."/>
            <person name="Zheng Y."/>
            <person name="Yuan Z."/>
            <person name="Zhou Y."/>
            <person name="Liu J."/>
            <person name="Tang Z."/>
            <person name="Zhuo Y."/>
            <person name="Zhang Y."/>
            <person name="Yu L."/>
            <person name="Huang J."/>
            <person name="Yang P."/>
            <person name="Peng Q."/>
            <person name="Zhang J."/>
            <person name="Jiang W."/>
            <person name="Zhang Z."/>
            <person name="Lin K."/>
            <person name="Ro D.K."/>
            <person name="Chen X."/>
            <person name="Xiong X."/>
            <person name="Shang Y."/>
            <person name="Huang S."/>
            <person name="Zeng J."/>
        </authorList>
    </citation>
    <scope>NUCLEOTIDE SEQUENCE [LARGE SCALE GENOMIC DNA]</scope>
    <source>
        <strain evidence="6">cv. BLH2017</strain>
        <tissue evidence="5">Root</tissue>
    </source>
</reference>
<organism evidence="5 6">
    <name type="scientific">Macleaya cordata</name>
    <name type="common">Five-seeded plume-poppy</name>
    <name type="synonym">Bocconia cordata</name>
    <dbReference type="NCBI Taxonomy" id="56857"/>
    <lineage>
        <taxon>Eukaryota</taxon>
        <taxon>Viridiplantae</taxon>
        <taxon>Streptophyta</taxon>
        <taxon>Embryophyta</taxon>
        <taxon>Tracheophyta</taxon>
        <taxon>Spermatophyta</taxon>
        <taxon>Magnoliopsida</taxon>
        <taxon>Ranunculales</taxon>
        <taxon>Papaveraceae</taxon>
        <taxon>Papaveroideae</taxon>
        <taxon>Macleaya</taxon>
    </lineage>
</organism>
<dbReference type="InterPro" id="IPR016135">
    <property type="entry name" value="UBQ-conjugating_enzyme/RWD"/>
</dbReference>
<dbReference type="SUPFAM" id="SSF54495">
    <property type="entry name" value="UBC-like"/>
    <property type="match status" value="1"/>
</dbReference>
<keyword evidence="6" id="KW-1185">Reference proteome</keyword>
<feature type="domain" description="UBC core" evidence="4">
    <location>
        <begin position="56"/>
        <end position="216"/>
    </location>
</feature>
<dbReference type="PANTHER" id="PTHR46116">
    <property type="entry name" value="(E3-INDEPENDENT) E2 UBIQUITIN-CONJUGATING ENZYME"/>
    <property type="match status" value="1"/>
</dbReference>
<protein>
    <submittedName>
        <fullName evidence="5">Ubiquitin-conjugating enzyme</fullName>
    </submittedName>
</protein>
<comment type="caution">
    <text evidence="5">The sequence shown here is derived from an EMBL/GenBank/DDBJ whole genome shotgun (WGS) entry which is preliminary data.</text>
</comment>
<evidence type="ECO:0000259" key="4">
    <source>
        <dbReference type="PROSITE" id="PS50127"/>
    </source>
</evidence>
<keyword evidence="2" id="KW-0833">Ubl conjugation pathway</keyword>
<dbReference type="STRING" id="56857.A0A200QT03"/>